<reference evidence="1 2" key="1">
    <citation type="submission" date="2007-08" db="EMBL/GenBank/DDBJ databases">
        <authorList>
            <consortium name="The Vibrio harveyi Genome Sequencing Project"/>
            <person name="Bassler B."/>
            <person name="Clifton S.W."/>
            <person name="Fulton L."/>
            <person name="Delehaunty K."/>
            <person name="Fronick C."/>
            <person name="Harrison M."/>
            <person name="Markivic C."/>
            <person name="Fulton R."/>
            <person name="Tin-Wollam A.-M."/>
            <person name="Shah N."/>
            <person name="Pepin K."/>
            <person name="Nash W."/>
            <person name="Thiruvilangam P."/>
            <person name="Bhonagiri V."/>
            <person name="Waters C."/>
            <person name="Tu K.C."/>
            <person name="Irgon J."/>
            <person name="Wilson R.K."/>
        </authorList>
    </citation>
    <scope>NUCLEOTIDE SEQUENCE [LARGE SCALE GENOMIC DNA]</scope>
    <source>
        <strain evidence="2">ATCC BAA-1116 / BB120</strain>
    </source>
</reference>
<sequence>MKYLAPALAVSLPLFLVGCQTTNTLYDWGGYDEGLYEYYHDPVEAKEFPVALESHLAELEENGQKPAPGLYAEVGTFNLKSGDTTKAVAFYRKEAEVWPESAPLMNALIQNLERQDHEAGVNN</sequence>
<dbReference type="Pfam" id="PF16068">
    <property type="entry name" value="DUF4810"/>
    <property type="match status" value="1"/>
</dbReference>
<dbReference type="Proteomes" id="UP000008152">
    <property type="component" value="Chromosome II"/>
</dbReference>
<dbReference type="KEGG" id="vha:VIBHAR_05524"/>
<name>A7N4A8_VIBC1</name>
<dbReference type="AlphaFoldDB" id="A7N4A8"/>
<evidence type="ECO:0008006" key="3">
    <source>
        <dbReference type="Google" id="ProtNLM"/>
    </source>
</evidence>
<dbReference type="PATRIC" id="fig|338187.25.peg.4729"/>
<dbReference type="RefSeq" id="WP_012129165.1">
    <property type="nucleotide sequence ID" value="NC_009784.1"/>
</dbReference>
<evidence type="ECO:0000313" key="1">
    <source>
        <dbReference type="EMBL" id="ABU73428.1"/>
    </source>
</evidence>
<dbReference type="InterPro" id="IPR014508">
    <property type="entry name" value="UCP020555_TPR-like"/>
</dbReference>
<dbReference type="PROSITE" id="PS51257">
    <property type="entry name" value="PROKAR_LIPOPROTEIN"/>
    <property type="match status" value="1"/>
</dbReference>
<dbReference type="EMBL" id="CP000790">
    <property type="protein sequence ID" value="ABU73428.1"/>
    <property type="molecule type" value="Genomic_DNA"/>
</dbReference>
<protein>
    <recommendedName>
        <fullName evidence="3">DUF4810 domain-containing protein</fullName>
    </recommendedName>
</protein>
<proteinExistence type="predicted"/>
<evidence type="ECO:0000313" key="2">
    <source>
        <dbReference type="Proteomes" id="UP000008152"/>
    </source>
</evidence>
<organism evidence="1 2">
    <name type="scientific">Vibrio campbellii (strain ATCC BAA-1116)</name>
    <dbReference type="NCBI Taxonomy" id="2902295"/>
    <lineage>
        <taxon>Bacteria</taxon>
        <taxon>Pseudomonadati</taxon>
        <taxon>Pseudomonadota</taxon>
        <taxon>Gammaproteobacteria</taxon>
        <taxon>Vibrionales</taxon>
        <taxon>Vibrionaceae</taxon>
        <taxon>Vibrio</taxon>
    </lineage>
</organism>
<accession>A7N4A8</accession>
<gene>
    <name evidence="1" type="ordered locus">VIBHAR_05524</name>
</gene>